<protein>
    <submittedName>
        <fullName evidence="2">GNAT family N-acetyltransferase</fullName>
    </submittedName>
</protein>
<dbReference type="PROSITE" id="PS51186">
    <property type="entry name" value="GNAT"/>
    <property type="match status" value="1"/>
</dbReference>
<dbReference type="Gene3D" id="3.40.630.30">
    <property type="match status" value="1"/>
</dbReference>
<comment type="caution">
    <text evidence="2">The sequence shown here is derived from an EMBL/GenBank/DDBJ whole genome shotgun (WGS) entry which is preliminary data.</text>
</comment>
<organism evidence="2 3">
    <name type="scientific">Sphingomonas lenta</name>
    <dbReference type="NCBI Taxonomy" id="1141887"/>
    <lineage>
        <taxon>Bacteria</taxon>
        <taxon>Pseudomonadati</taxon>
        <taxon>Pseudomonadota</taxon>
        <taxon>Alphaproteobacteria</taxon>
        <taxon>Sphingomonadales</taxon>
        <taxon>Sphingomonadaceae</taxon>
        <taxon>Sphingomonas</taxon>
    </lineage>
</organism>
<dbReference type="Proteomes" id="UP000218151">
    <property type="component" value="Unassembled WGS sequence"/>
</dbReference>
<name>A0A2A2SDV2_9SPHN</name>
<dbReference type="PANTHER" id="PTHR43792">
    <property type="entry name" value="GNAT FAMILY, PUTATIVE (AFU_ORTHOLOGUE AFUA_3G00765)-RELATED-RELATED"/>
    <property type="match status" value="1"/>
</dbReference>
<dbReference type="InterPro" id="IPR016181">
    <property type="entry name" value="Acyl_CoA_acyltransferase"/>
</dbReference>
<proteinExistence type="predicted"/>
<keyword evidence="3" id="KW-1185">Reference proteome</keyword>
<dbReference type="InterPro" id="IPR051531">
    <property type="entry name" value="N-acetyltransferase"/>
</dbReference>
<reference evidence="3" key="1">
    <citation type="submission" date="2017-09" db="EMBL/GenBank/DDBJ databases">
        <authorList>
            <person name="Feng G."/>
            <person name="Zhu H."/>
        </authorList>
    </citation>
    <scope>NUCLEOTIDE SEQUENCE [LARGE SCALE GENOMIC DNA]</scope>
    <source>
        <strain evidence="3">1PNM-20</strain>
    </source>
</reference>
<dbReference type="AlphaFoldDB" id="A0A2A2SDV2"/>
<dbReference type="Pfam" id="PF13302">
    <property type="entry name" value="Acetyltransf_3"/>
    <property type="match status" value="1"/>
</dbReference>
<dbReference type="InterPro" id="IPR000182">
    <property type="entry name" value="GNAT_dom"/>
</dbReference>
<gene>
    <name evidence="2" type="ORF">CKY28_12255</name>
</gene>
<evidence type="ECO:0000313" key="3">
    <source>
        <dbReference type="Proteomes" id="UP000218151"/>
    </source>
</evidence>
<evidence type="ECO:0000259" key="1">
    <source>
        <dbReference type="PROSITE" id="PS51186"/>
    </source>
</evidence>
<feature type="domain" description="N-acetyltransferase" evidence="1">
    <location>
        <begin position="1"/>
        <end position="149"/>
    </location>
</feature>
<dbReference type="EMBL" id="NSLI01000004">
    <property type="protein sequence ID" value="PAX07385.1"/>
    <property type="molecule type" value="Genomic_DNA"/>
</dbReference>
<evidence type="ECO:0000313" key="2">
    <source>
        <dbReference type="EMBL" id="PAX07385.1"/>
    </source>
</evidence>
<dbReference type="PANTHER" id="PTHR43792:SF1">
    <property type="entry name" value="N-ACETYLTRANSFERASE DOMAIN-CONTAINING PROTEIN"/>
    <property type="match status" value="1"/>
</dbReference>
<dbReference type="GO" id="GO:0016747">
    <property type="term" value="F:acyltransferase activity, transferring groups other than amino-acyl groups"/>
    <property type="evidence" value="ECO:0007669"/>
    <property type="project" value="InterPro"/>
</dbReference>
<accession>A0A2A2SDV2</accession>
<keyword evidence="2" id="KW-0808">Transferase</keyword>
<dbReference type="SUPFAM" id="SSF55729">
    <property type="entry name" value="Acyl-CoA N-acyltransferases (Nat)"/>
    <property type="match status" value="1"/>
</dbReference>
<sequence length="149" mass="16448">MVEMITDPAFTAQIGAPPATREEVWHRLLRYVAHWPVMGFGHWVVRETASGAYLGEVGLMESRRATSPAFEGTPEAAWGFLPRVHGQGYAAEACAAMLGWADGRGIERTVCIISPGNAPSIRLAERLGYSSAGEVRYRDAPILFFERRR</sequence>
<dbReference type="OrthoDB" id="6293260at2"/>